<evidence type="ECO:0000313" key="4">
    <source>
        <dbReference type="EMBL" id="EZG55953.1"/>
    </source>
</evidence>
<evidence type="ECO:0000313" key="5">
    <source>
        <dbReference type="Proteomes" id="UP000019763"/>
    </source>
</evidence>
<feature type="transmembrane region" description="Helical" evidence="2">
    <location>
        <begin position="364"/>
        <end position="392"/>
    </location>
</feature>
<reference evidence="4" key="1">
    <citation type="submission" date="2013-12" db="EMBL/GenBank/DDBJ databases">
        <authorList>
            <person name="Omoto C.K."/>
            <person name="Sibley D."/>
            <person name="Venepally P."/>
            <person name="Hadjithomas M."/>
            <person name="Karamycheva S."/>
            <person name="Brunk B."/>
            <person name="Roos D."/>
            <person name="Caler E."/>
            <person name="Lorenzi H."/>
        </authorList>
    </citation>
    <scope>NUCLEOTIDE SEQUENCE</scope>
</reference>
<organism evidence="4 5">
    <name type="scientific">Gregarina niphandrodes</name>
    <name type="common">Septate eugregarine</name>
    <dbReference type="NCBI Taxonomy" id="110365"/>
    <lineage>
        <taxon>Eukaryota</taxon>
        <taxon>Sar</taxon>
        <taxon>Alveolata</taxon>
        <taxon>Apicomplexa</taxon>
        <taxon>Conoidasida</taxon>
        <taxon>Gregarinasina</taxon>
        <taxon>Eugregarinorida</taxon>
        <taxon>Gregarinidae</taxon>
        <taxon>Gregarina</taxon>
    </lineage>
</organism>
<feature type="compositionally biased region" description="Polar residues" evidence="1">
    <location>
        <begin position="415"/>
        <end position="428"/>
    </location>
</feature>
<dbReference type="Proteomes" id="UP000019763">
    <property type="component" value="Unassembled WGS sequence"/>
</dbReference>
<protein>
    <submittedName>
        <fullName evidence="4">Transmembrane protein</fullName>
    </submittedName>
</protein>
<keyword evidence="5" id="KW-1185">Reference proteome</keyword>
<keyword evidence="2" id="KW-1133">Transmembrane helix</keyword>
<feature type="region of interest" description="Disordered" evidence="1">
    <location>
        <begin position="409"/>
        <end position="428"/>
    </location>
</feature>
<evidence type="ECO:0000256" key="1">
    <source>
        <dbReference type="SAM" id="MobiDB-lite"/>
    </source>
</evidence>
<evidence type="ECO:0000256" key="3">
    <source>
        <dbReference type="SAM" id="SignalP"/>
    </source>
</evidence>
<comment type="caution">
    <text evidence="4">The sequence shown here is derived from an EMBL/GenBank/DDBJ whole genome shotgun (WGS) entry which is preliminary data.</text>
</comment>
<keyword evidence="2" id="KW-0472">Membrane</keyword>
<sequence>MRSSTILLVLASVVMGETAVGSVATAVVVDCSEFQSKLSAAESKIGVQASELKTAAASLEARAQLVSELEAARTKLQTERASLEQSRASVVAEVGALKTERDGWLSAKSALETRLEKETSALKARLDSEVSALKGQVEAAKKTEAETRALYDGAKKELVSLQSRTSQLGQLETNLSELESSLKTCEQDAKKRQDALTREQANERAENQKKHTALTRQLTSTSEKLARLESRIFSEDHLAVLLKNTRRVALAFANNVRANVNRVFDADVVEILRLHSAILTEKARPHARQAVTIYRTRVVEPFVRPYILEPYAMQYRDKTHALVNEYREKAYTLLDNRMNRMLDSLSKSDPEIRQLFPETFFGRLLAFTYIFAVFYAALSVFSYLTGLIWIAIKKMVSVFFVGKTTTKTTTKKTTSAPNPTTKQPVIGNQATGNKNIRFRK</sequence>
<feature type="signal peptide" evidence="3">
    <location>
        <begin position="1"/>
        <end position="16"/>
    </location>
</feature>
<dbReference type="AlphaFoldDB" id="A0A023B3T3"/>
<name>A0A023B3T3_GRENI</name>
<dbReference type="GeneID" id="22913816"/>
<proteinExistence type="predicted"/>
<keyword evidence="3" id="KW-0732">Signal</keyword>
<dbReference type="VEuPathDB" id="CryptoDB:GNI_106860"/>
<dbReference type="RefSeq" id="XP_011131396.1">
    <property type="nucleotide sequence ID" value="XM_011133094.1"/>
</dbReference>
<dbReference type="EMBL" id="AFNH02000795">
    <property type="protein sequence ID" value="EZG55953.1"/>
    <property type="molecule type" value="Genomic_DNA"/>
</dbReference>
<feature type="chain" id="PRO_5001511514" evidence="3">
    <location>
        <begin position="17"/>
        <end position="440"/>
    </location>
</feature>
<feature type="region of interest" description="Disordered" evidence="1">
    <location>
        <begin position="189"/>
        <end position="220"/>
    </location>
</feature>
<accession>A0A023B3T3</accession>
<feature type="compositionally biased region" description="Basic and acidic residues" evidence="1">
    <location>
        <begin position="189"/>
        <end position="209"/>
    </location>
</feature>
<gene>
    <name evidence="4" type="ORF">GNI_106860</name>
</gene>
<evidence type="ECO:0000256" key="2">
    <source>
        <dbReference type="SAM" id="Phobius"/>
    </source>
</evidence>
<keyword evidence="2 4" id="KW-0812">Transmembrane</keyword>